<evidence type="ECO:0000313" key="3">
    <source>
        <dbReference type="Proteomes" id="UP000614200"/>
    </source>
</evidence>
<name>A0ABR9ZSZ5_9FIRM</name>
<organism evidence="2 3">
    <name type="scientific">Fusibacter ferrireducens</name>
    <dbReference type="NCBI Taxonomy" id="2785058"/>
    <lineage>
        <taxon>Bacteria</taxon>
        <taxon>Bacillati</taxon>
        <taxon>Bacillota</taxon>
        <taxon>Clostridia</taxon>
        <taxon>Eubacteriales</taxon>
        <taxon>Eubacteriales Family XII. Incertae Sedis</taxon>
        <taxon>Fusibacter</taxon>
    </lineage>
</organism>
<keyword evidence="1" id="KW-1133">Transmembrane helix</keyword>
<evidence type="ECO:0000313" key="2">
    <source>
        <dbReference type="EMBL" id="MBF4693582.1"/>
    </source>
</evidence>
<evidence type="ECO:0000256" key="1">
    <source>
        <dbReference type="SAM" id="Phobius"/>
    </source>
</evidence>
<dbReference type="RefSeq" id="WP_194701826.1">
    <property type="nucleotide sequence ID" value="NZ_JADKNH010000006.1"/>
</dbReference>
<keyword evidence="3" id="KW-1185">Reference proteome</keyword>
<feature type="transmembrane region" description="Helical" evidence="1">
    <location>
        <begin position="20"/>
        <end position="41"/>
    </location>
</feature>
<feature type="transmembrane region" description="Helical" evidence="1">
    <location>
        <begin position="141"/>
        <end position="169"/>
    </location>
</feature>
<gene>
    <name evidence="2" type="ORF">ISU02_10640</name>
</gene>
<reference evidence="2 3" key="1">
    <citation type="submission" date="2020-11" db="EMBL/GenBank/DDBJ databases">
        <title>Fusibacter basophilias sp. nov.</title>
        <authorList>
            <person name="Qiu D."/>
        </authorList>
    </citation>
    <scope>NUCLEOTIDE SEQUENCE [LARGE SCALE GENOMIC DNA]</scope>
    <source>
        <strain evidence="2 3">Q10-2</strain>
    </source>
</reference>
<dbReference type="Proteomes" id="UP000614200">
    <property type="component" value="Unassembled WGS sequence"/>
</dbReference>
<proteinExistence type="predicted"/>
<sequence>MKSKPTYDNIKNLHSVLKFFYYGTLLIAFINLIITLAIPSLPDSAITFERGIREWAYSVDFPLGIGSMSFTLFHTIPTTILQFLPVKYINVQAAIMIDSIISLFCLIILINLGLKKLVNLTQDILNNESPFQLKHIKSFRIFAFIVMLYSTLGNTVLCILFSIFVTGFMSVTFDFMWSGVFFGILGYIFSDIAEYGLFLQDEYDTTL</sequence>
<feature type="transmembrane region" description="Helical" evidence="1">
    <location>
        <begin position="61"/>
        <end position="81"/>
    </location>
</feature>
<protein>
    <recommendedName>
        <fullName evidence="4">DUF2975 domain-containing protein</fullName>
    </recommendedName>
</protein>
<keyword evidence="1" id="KW-0472">Membrane</keyword>
<keyword evidence="1" id="KW-0812">Transmembrane</keyword>
<comment type="caution">
    <text evidence="2">The sequence shown here is derived from an EMBL/GenBank/DDBJ whole genome shotgun (WGS) entry which is preliminary data.</text>
</comment>
<evidence type="ECO:0008006" key="4">
    <source>
        <dbReference type="Google" id="ProtNLM"/>
    </source>
</evidence>
<dbReference type="EMBL" id="JADKNH010000006">
    <property type="protein sequence ID" value="MBF4693582.1"/>
    <property type="molecule type" value="Genomic_DNA"/>
</dbReference>
<accession>A0ABR9ZSZ5</accession>
<feature type="transmembrane region" description="Helical" evidence="1">
    <location>
        <begin position="93"/>
        <end position="114"/>
    </location>
</feature>
<feature type="transmembrane region" description="Helical" evidence="1">
    <location>
        <begin position="175"/>
        <end position="198"/>
    </location>
</feature>